<protein>
    <submittedName>
        <fullName evidence="2">Uncharacterized protein</fullName>
    </submittedName>
</protein>
<dbReference type="Pfam" id="PF24382">
    <property type="entry name" value="DUF7538"/>
    <property type="match status" value="1"/>
</dbReference>
<evidence type="ECO:0000256" key="1">
    <source>
        <dbReference type="SAM" id="MobiDB-lite"/>
    </source>
</evidence>
<proteinExistence type="predicted"/>
<accession>A0A1I6G0H1</accession>
<keyword evidence="3" id="KW-1185">Reference proteome</keyword>
<organism evidence="2 3">
    <name type="scientific">Halogeometricum limi</name>
    <dbReference type="NCBI Taxonomy" id="555875"/>
    <lineage>
        <taxon>Archaea</taxon>
        <taxon>Methanobacteriati</taxon>
        <taxon>Methanobacteriota</taxon>
        <taxon>Stenosarchaea group</taxon>
        <taxon>Halobacteria</taxon>
        <taxon>Halobacteriales</taxon>
        <taxon>Haloferacaceae</taxon>
        <taxon>Halogeometricum</taxon>
    </lineage>
</organism>
<dbReference type="STRING" id="555875.SAMN04488124_0650"/>
<dbReference type="AlphaFoldDB" id="A0A1I6G0H1"/>
<dbReference type="Proteomes" id="UP000243250">
    <property type="component" value="Unassembled WGS sequence"/>
</dbReference>
<feature type="region of interest" description="Disordered" evidence="1">
    <location>
        <begin position="1"/>
        <end position="26"/>
    </location>
</feature>
<evidence type="ECO:0000313" key="2">
    <source>
        <dbReference type="EMBL" id="SFR35640.1"/>
    </source>
</evidence>
<gene>
    <name evidence="2" type="ORF">SAMN04488124_0650</name>
</gene>
<dbReference type="EMBL" id="FOYS01000001">
    <property type="protein sequence ID" value="SFR35640.1"/>
    <property type="molecule type" value="Genomic_DNA"/>
</dbReference>
<reference evidence="3" key="1">
    <citation type="submission" date="2016-10" db="EMBL/GenBank/DDBJ databases">
        <authorList>
            <person name="Varghese N."/>
            <person name="Submissions S."/>
        </authorList>
    </citation>
    <scope>NUCLEOTIDE SEQUENCE [LARGE SCALE GENOMIC DNA]</scope>
    <source>
        <strain evidence="3">CGMCC 1.8711</strain>
    </source>
</reference>
<evidence type="ECO:0000313" key="3">
    <source>
        <dbReference type="Proteomes" id="UP000243250"/>
    </source>
</evidence>
<name>A0A1I6G0H1_9EURY</name>
<sequence length="114" mass="12158">MTDDADADVDADADALSSPDAHPDDATSDVAALAALEGWHAAGFAARVHYRGAGDQYSIEYYEPSQCVLYWKVKGDGETAVPVGRDTVPDPLRARICDDLSRAGIDPAVESRHL</sequence>
<feature type="compositionally biased region" description="Acidic residues" evidence="1">
    <location>
        <begin position="1"/>
        <end position="13"/>
    </location>
</feature>
<dbReference type="InterPro" id="IPR055960">
    <property type="entry name" value="DUF7538"/>
</dbReference>